<evidence type="ECO:0000256" key="13">
    <source>
        <dbReference type="SAM" id="MobiDB-lite"/>
    </source>
</evidence>
<dbReference type="EMBL" id="JAODUO010001103">
    <property type="protein sequence ID" value="KAK2171103.1"/>
    <property type="molecule type" value="Genomic_DNA"/>
</dbReference>
<dbReference type="Pfam" id="PF01532">
    <property type="entry name" value="Glyco_hydro_47"/>
    <property type="match status" value="1"/>
</dbReference>
<keyword evidence="14" id="KW-0732">Signal</keyword>
<protein>
    <recommendedName>
        <fullName evidence="12">alpha-1,2-Mannosidase</fullName>
        <ecNumber evidence="12">3.2.1.-</ecNumber>
    </recommendedName>
</protein>
<evidence type="ECO:0000256" key="2">
    <source>
        <dbReference type="ARBA" id="ARBA00007658"/>
    </source>
</evidence>
<dbReference type="AlphaFoldDB" id="A0AAD9KIE1"/>
<dbReference type="GO" id="GO:0005975">
    <property type="term" value="P:carbohydrate metabolic process"/>
    <property type="evidence" value="ECO:0007669"/>
    <property type="project" value="InterPro"/>
</dbReference>
<organism evidence="15 16">
    <name type="scientific">Ridgeia piscesae</name>
    <name type="common">Tubeworm</name>
    <dbReference type="NCBI Taxonomy" id="27915"/>
    <lineage>
        <taxon>Eukaryota</taxon>
        <taxon>Metazoa</taxon>
        <taxon>Spiralia</taxon>
        <taxon>Lophotrochozoa</taxon>
        <taxon>Annelida</taxon>
        <taxon>Polychaeta</taxon>
        <taxon>Sedentaria</taxon>
        <taxon>Canalipalpata</taxon>
        <taxon>Sabellida</taxon>
        <taxon>Siboglinidae</taxon>
        <taxon>Ridgeia</taxon>
    </lineage>
</organism>
<dbReference type="FunFam" id="1.50.10.10:FF:000016">
    <property type="entry name" value="alpha-1,2-Mannosidase"/>
    <property type="match status" value="1"/>
</dbReference>
<feature type="active site" evidence="10">
    <location>
        <position position="285"/>
    </location>
</feature>
<evidence type="ECO:0000256" key="5">
    <source>
        <dbReference type="ARBA" id="ARBA00022968"/>
    </source>
</evidence>
<dbReference type="SUPFAM" id="SSF48225">
    <property type="entry name" value="Seven-hairpin glycosidases"/>
    <property type="match status" value="1"/>
</dbReference>
<dbReference type="Proteomes" id="UP001209878">
    <property type="component" value="Unassembled WGS sequence"/>
</dbReference>
<dbReference type="InterPro" id="IPR001382">
    <property type="entry name" value="Glyco_hydro_47"/>
</dbReference>
<comment type="cofactor">
    <cofactor evidence="11">
        <name>Ca(2+)</name>
        <dbReference type="ChEBI" id="CHEBI:29108"/>
    </cofactor>
</comment>
<feature type="active site" description="Proton donor" evidence="10">
    <location>
        <position position="140"/>
    </location>
</feature>
<keyword evidence="7" id="KW-0472">Membrane</keyword>
<feature type="active site" description="Proton donor" evidence="10">
    <location>
        <position position="389"/>
    </location>
</feature>
<dbReference type="GO" id="GO:1904380">
    <property type="term" value="P:endoplasmic reticulum mannose trimming"/>
    <property type="evidence" value="ECO:0007669"/>
    <property type="project" value="InterPro"/>
</dbReference>
<dbReference type="GO" id="GO:0005789">
    <property type="term" value="C:endoplasmic reticulum membrane"/>
    <property type="evidence" value="ECO:0007669"/>
    <property type="project" value="UniProtKB-SubCell"/>
</dbReference>
<evidence type="ECO:0000313" key="15">
    <source>
        <dbReference type="EMBL" id="KAK2171103.1"/>
    </source>
</evidence>
<feature type="signal peptide" evidence="14">
    <location>
        <begin position="1"/>
        <end position="18"/>
    </location>
</feature>
<comment type="function">
    <text evidence="9">Extracts misfolded glycoproteins, but not glycoproteins undergoing productive folding, from the calnexin cycle. It is directly involved in endoplasmic reticulum-associated degradation (ERAD) and targets misfolded glycoproteins for degradation in an N-glycan-independent manner, probably by forming a complex with SEL1L. It has low mannosidase activity, catalyzing mannose trimming from Man8GlcNAc2 to Man7GlcNAc2.</text>
</comment>
<dbReference type="PANTHER" id="PTHR45679">
    <property type="entry name" value="ER DEGRADATION-ENHANCING ALPHA-MANNOSIDASE-LIKE PROTEIN 2"/>
    <property type="match status" value="1"/>
</dbReference>
<reference evidence="15" key="1">
    <citation type="journal article" date="2023" name="Mol. Biol. Evol.">
        <title>Third-Generation Sequencing Reveals the Adaptive Role of the Epigenome in Three Deep-Sea Polychaetes.</title>
        <authorList>
            <person name="Perez M."/>
            <person name="Aroh O."/>
            <person name="Sun Y."/>
            <person name="Lan Y."/>
            <person name="Juniper S.K."/>
            <person name="Young C.R."/>
            <person name="Angers B."/>
            <person name="Qian P.Y."/>
        </authorList>
    </citation>
    <scope>NUCLEOTIDE SEQUENCE</scope>
    <source>
        <strain evidence="15">R07B-5</strain>
    </source>
</reference>
<evidence type="ECO:0000256" key="9">
    <source>
        <dbReference type="ARBA" id="ARBA00060207"/>
    </source>
</evidence>
<evidence type="ECO:0000256" key="10">
    <source>
        <dbReference type="PIRSR" id="PIRSR601382-1"/>
    </source>
</evidence>
<keyword evidence="12" id="KW-0378">Hydrolase</keyword>
<keyword evidence="16" id="KW-1185">Reference proteome</keyword>
<comment type="subcellular location">
    <subcellularLocation>
        <location evidence="1">Endoplasmic reticulum membrane</location>
        <topology evidence="1">Single-pass type II membrane protein</topology>
    </subcellularLocation>
</comment>
<feature type="region of interest" description="Disordered" evidence="13">
    <location>
        <begin position="521"/>
        <end position="545"/>
    </location>
</feature>
<dbReference type="PRINTS" id="PR00747">
    <property type="entry name" value="GLYHDRLASE47"/>
</dbReference>
<dbReference type="Gene3D" id="1.50.10.10">
    <property type="match status" value="1"/>
</dbReference>
<evidence type="ECO:0000256" key="4">
    <source>
        <dbReference type="ARBA" id="ARBA00022824"/>
    </source>
</evidence>
<dbReference type="EC" id="3.2.1.-" evidence="12"/>
<dbReference type="GO" id="GO:0044322">
    <property type="term" value="C:endoplasmic reticulum quality control compartment"/>
    <property type="evidence" value="ECO:0007669"/>
    <property type="project" value="GOC"/>
</dbReference>
<evidence type="ECO:0000313" key="16">
    <source>
        <dbReference type="Proteomes" id="UP001209878"/>
    </source>
</evidence>
<dbReference type="InterPro" id="IPR044674">
    <property type="entry name" value="EDEM1/2/3"/>
</dbReference>
<keyword evidence="8" id="KW-0325">Glycoprotein</keyword>
<keyword evidence="11" id="KW-0106">Calcium</keyword>
<dbReference type="PANTHER" id="PTHR45679:SF5">
    <property type="entry name" value="ER DEGRADATION-ENHANCING ALPHA-MANNOSIDASE-LIKE PROTEIN 1"/>
    <property type="match status" value="1"/>
</dbReference>
<evidence type="ECO:0000256" key="3">
    <source>
        <dbReference type="ARBA" id="ARBA00022692"/>
    </source>
</evidence>
<keyword evidence="3" id="KW-0812">Transmembrane</keyword>
<evidence type="ECO:0000256" key="12">
    <source>
        <dbReference type="RuleBase" id="RU361193"/>
    </source>
</evidence>
<dbReference type="GO" id="GO:0005509">
    <property type="term" value="F:calcium ion binding"/>
    <property type="evidence" value="ECO:0007669"/>
    <property type="project" value="InterPro"/>
</dbReference>
<sequence length="574" mass="65930">MILKLFSLILGLLVLISGNLHFFKKNWGSYDRKYGNFPESERLEMLEEARKMFQFGYDNYMRHAFPKDELNPIYCTGRGPDYENPSNININDVLGDYALTLVDSLDTLAVMGNTSEFKRAVQLVIEHVSFNKSNTVQVFEVTIRILGGLLSAHLIIRDPLQPFGNVVPPDYDNELLQMAHDLANRLMPAFDCTGTGIPYPRVNLMTGVPKNCLNLTCTSGAGSLMLEFGLLSRLLGDPVYEMVARRAIDRLWTHRSNITGLFGNVIDIHTGEWVGRMSGLGAGIDSFYEYMLKAFILLGNREDLKRFNDSYQTIRFYLRRGRPHCNKGTGYPPIYVNVDMINGEMTNNWIDSLQAAWPGVQVLNGDIEEAICSHALYYAIWQKYGALPERFNWHLKTPEVSFYPLRPELIESTYLLYRATHNPFYLHVGRNILRSLNNHTKVKCGYATIHDVQRKDLEDRMESFFLSETCKYLYLLFDHSNHVNKDAVRYLFTTEGHLIPISRQLTQQPWLDDINTESTVEDFKSKRTENDNPVTYGHTHNSTGSCGHIPKERRFFLPIESRYLQQLESLIGVI</sequence>
<dbReference type="GO" id="GO:0004571">
    <property type="term" value="F:mannosyl-oligosaccharide 1,2-alpha-mannosidase activity"/>
    <property type="evidence" value="ECO:0007669"/>
    <property type="project" value="InterPro"/>
</dbReference>
<keyword evidence="5" id="KW-0735">Signal-anchor</keyword>
<keyword evidence="12" id="KW-0326">Glycosidase</keyword>
<feature type="chain" id="PRO_5042091139" description="alpha-1,2-Mannosidase" evidence="14">
    <location>
        <begin position="19"/>
        <end position="574"/>
    </location>
</feature>
<feature type="binding site" evidence="11">
    <location>
        <position position="494"/>
    </location>
    <ligand>
        <name>Ca(2+)</name>
        <dbReference type="ChEBI" id="CHEBI:29108"/>
    </ligand>
</feature>
<keyword evidence="4" id="KW-0256">Endoplasmic reticulum</keyword>
<name>A0AAD9KIE1_RIDPI</name>
<evidence type="ECO:0000256" key="14">
    <source>
        <dbReference type="SAM" id="SignalP"/>
    </source>
</evidence>
<accession>A0AAD9KIE1</accession>
<evidence type="ECO:0000256" key="8">
    <source>
        <dbReference type="ARBA" id="ARBA00023180"/>
    </source>
</evidence>
<keyword evidence="6" id="KW-1133">Transmembrane helix</keyword>
<evidence type="ECO:0000256" key="6">
    <source>
        <dbReference type="ARBA" id="ARBA00022989"/>
    </source>
</evidence>
<comment type="caution">
    <text evidence="15">The sequence shown here is derived from an EMBL/GenBank/DDBJ whole genome shotgun (WGS) entry which is preliminary data.</text>
</comment>
<proteinExistence type="inferred from homology"/>
<keyword evidence="11" id="KW-0479">Metal-binding</keyword>
<dbReference type="InterPro" id="IPR036026">
    <property type="entry name" value="Seven-hairpin_glycosidases"/>
</dbReference>
<comment type="similarity">
    <text evidence="2 12">Belongs to the glycosyl hydrolase 47 family.</text>
</comment>
<feature type="active site" evidence="10">
    <location>
        <position position="408"/>
    </location>
</feature>
<evidence type="ECO:0000256" key="11">
    <source>
        <dbReference type="PIRSR" id="PIRSR601382-2"/>
    </source>
</evidence>
<evidence type="ECO:0000256" key="7">
    <source>
        <dbReference type="ARBA" id="ARBA00023136"/>
    </source>
</evidence>
<gene>
    <name evidence="15" type="ORF">NP493_1103g00040</name>
</gene>
<feature type="compositionally biased region" description="Basic and acidic residues" evidence="13">
    <location>
        <begin position="521"/>
        <end position="530"/>
    </location>
</feature>
<dbReference type="InterPro" id="IPR012341">
    <property type="entry name" value="6hp_glycosidase-like_sf"/>
</dbReference>
<evidence type="ECO:0000256" key="1">
    <source>
        <dbReference type="ARBA" id="ARBA00004648"/>
    </source>
</evidence>